<dbReference type="RefSeq" id="WP_034877775.1">
    <property type="nucleotide sequence ID" value="NZ_JOKG01000004.1"/>
</dbReference>
<comment type="caution">
    <text evidence="2">The sequence shown here is derived from an EMBL/GenBank/DDBJ whole genome shotgun (WGS) entry which is preliminary data.</text>
</comment>
<dbReference type="Proteomes" id="UP000028006">
    <property type="component" value="Unassembled WGS sequence"/>
</dbReference>
<dbReference type="EMBL" id="JOKG01000004">
    <property type="protein sequence ID" value="KEQ12415.1"/>
    <property type="molecule type" value="Genomic_DNA"/>
</dbReference>
<accession>A0A081N1U2</accession>
<keyword evidence="3" id="KW-1185">Reference proteome</keyword>
<evidence type="ECO:0000313" key="3">
    <source>
        <dbReference type="Proteomes" id="UP000028006"/>
    </source>
</evidence>
<proteinExistence type="predicted"/>
<feature type="region of interest" description="Disordered" evidence="1">
    <location>
        <begin position="1"/>
        <end position="56"/>
    </location>
</feature>
<evidence type="ECO:0000256" key="1">
    <source>
        <dbReference type="SAM" id="MobiDB-lite"/>
    </source>
</evidence>
<organism evidence="2 3">
    <name type="scientific">Endozoicomonas montiporae</name>
    <dbReference type="NCBI Taxonomy" id="1027273"/>
    <lineage>
        <taxon>Bacteria</taxon>
        <taxon>Pseudomonadati</taxon>
        <taxon>Pseudomonadota</taxon>
        <taxon>Gammaproteobacteria</taxon>
        <taxon>Oceanospirillales</taxon>
        <taxon>Endozoicomonadaceae</taxon>
        <taxon>Endozoicomonas</taxon>
    </lineage>
</organism>
<dbReference type="AlphaFoldDB" id="A0A081N1U2"/>
<evidence type="ECO:0000313" key="2">
    <source>
        <dbReference type="EMBL" id="KEQ12415.1"/>
    </source>
</evidence>
<reference evidence="2 3" key="1">
    <citation type="submission" date="2014-06" db="EMBL/GenBank/DDBJ databases">
        <title>Whole Genome Sequences of Three Symbiotic Endozoicomonas Bacteria.</title>
        <authorList>
            <person name="Neave M.J."/>
            <person name="Apprill A."/>
            <person name="Voolstra C.R."/>
        </authorList>
    </citation>
    <scope>NUCLEOTIDE SEQUENCE [LARGE SCALE GENOMIC DNA]</scope>
    <source>
        <strain evidence="2 3">LMG 24815</strain>
    </source>
</reference>
<name>A0A081N1U2_9GAMM</name>
<sequence>MNRSKITRHRGQAMIRRGIRSGSAPQQTSILKRKAPQPPAEAVKAKKSRPAPNSADKQLTQLMKGVEHFRANRNKAENKGSEKELQQQVHTLTQELKFANNLKESIKDIIVSNHLKEYNLGDDEVSGLTKERE</sequence>
<gene>
    <name evidence="2" type="ORF">GZ77_17925</name>
</gene>
<protein>
    <submittedName>
        <fullName evidence="2">Uncharacterized protein</fullName>
    </submittedName>
</protein>
<feature type="compositionally biased region" description="Basic residues" evidence="1">
    <location>
        <begin position="1"/>
        <end position="11"/>
    </location>
</feature>